<accession>A0AAV2YV61</accession>
<sequence length="721" mass="83853">RERLEGWIVQQIENADLAKETVIQLPTHVTAAASSQQSLQPRGTLRRPFTSPIPFSSAGSGVGREEKAASPRHPRRPKFLNRSRCVSAENKTPTHIPAKDDDEDSVTRQWNMRFSHGQRQFIESTGVDRSKVLRDFAWEGALNDEDDDGTSTVLSPFSLWGLPREQILEYIRQTVLPSSWATIHLILTELRSDPAMWAQFEHCFIPAFSDNFLQQKIRQYKARQRQPVPLTPRRSVTRKKKHDERCERVKRQRELLMRREEERLDAKLAIYRRRVQGKFGDARGSGQNDGVLLAQSLALRRTKTWLVVVISFSIAVKWRQAMHRMKHLLLAERMQTKAACTIQRIYRRWKWQHASKHTIVVYTWLRKCLWKLLLRLRIRRKIKHANLLRRFMLDHLTESRETRNFNRMMVRWRSNVIHSQRLGMNFVQCTHARMYALSLWFDTLDHERQRQERQLHERANVTDEKEAEWNAMIHNRKLTRGASPAKKDDSDAGATKYMIDQMDERLTSMQQLMTPIELQRLHHKSYHIVRIPKAIKHKLLQEFLRAGRQEYIHALSRYHEQVLCATYSREVKLDDARAIVQNAATWDALLSTGQIGPARVQPPVFKLYSGERMRRQMEELVFRGVQLTLESDVEQRVLVERQKTRRTSVDHTHARGSRHDSTQVVLASAAAVATAAMLSSGMTPPTAAPAPLPHGGGLANMVRKSNRRLTFVLPQQHQASQ</sequence>
<gene>
    <name evidence="2" type="ORF">N0F65_001276</name>
</gene>
<proteinExistence type="predicted"/>
<dbReference type="EMBL" id="DAKRPA010000147">
    <property type="protein sequence ID" value="DAZ97092.1"/>
    <property type="molecule type" value="Genomic_DNA"/>
</dbReference>
<comment type="caution">
    <text evidence="2">The sequence shown here is derived from an EMBL/GenBank/DDBJ whole genome shotgun (WGS) entry which is preliminary data.</text>
</comment>
<feature type="region of interest" description="Disordered" evidence="1">
    <location>
        <begin position="32"/>
        <end position="104"/>
    </location>
</feature>
<evidence type="ECO:0000313" key="3">
    <source>
        <dbReference type="Proteomes" id="UP001146120"/>
    </source>
</evidence>
<organism evidence="2 3">
    <name type="scientific">Lagenidium giganteum</name>
    <dbReference type="NCBI Taxonomy" id="4803"/>
    <lineage>
        <taxon>Eukaryota</taxon>
        <taxon>Sar</taxon>
        <taxon>Stramenopiles</taxon>
        <taxon>Oomycota</taxon>
        <taxon>Peronosporomycetes</taxon>
        <taxon>Pythiales</taxon>
        <taxon>Pythiaceae</taxon>
    </lineage>
</organism>
<feature type="compositionally biased region" description="Polar residues" evidence="1">
    <location>
        <begin position="32"/>
        <end position="41"/>
    </location>
</feature>
<feature type="region of interest" description="Disordered" evidence="1">
    <location>
        <begin position="680"/>
        <end position="700"/>
    </location>
</feature>
<feature type="compositionally biased region" description="Basic residues" evidence="1">
    <location>
        <begin position="70"/>
        <end position="81"/>
    </location>
</feature>
<keyword evidence="3" id="KW-1185">Reference proteome</keyword>
<feature type="non-terminal residue" evidence="2">
    <location>
        <position position="1"/>
    </location>
</feature>
<reference evidence="2" key="1">
    <citation type="submission" date="2022-11" db="EMBL/GenBank/DDBJ databases">
        <authorList>
            <person name="Morgan W.R."/>
            <person name="Tartar A."/>
        </authorList>
    </citation>
    <scope>NUCLEOTIDE SEQUENCE</scope>
    <source>
        <strain evidence="2">ARSEF 373</strain>
    </source>
</reference>
<evidence type="ECO:0000256" key="1">
    <source>
        <dbReference type="SAM" id="MobiDB-lite"/>
    </source>
</evidence>
<dbReference type="Proteomes" id="UP001146120">
    <property type="component" value="Unassembled WGS sequence"/>
</dbReference>
<dbReference type="AlphaFoldDB" id="A0AAV2YV61"/>
<protein>
    <submittedName>
        <fullName evidence="2">Uncharacterized protein</fullName>
    </submittedName>
</protein>
<reference evidence="2" key="2">
    <citation type="journal article" date="2023" name="Microbiol Resour">
        <title>Decontamination and Annotation of the Draft Genome Sequence of the Oomycete Lagenidium giganteum ARSEF 373.</title>
        <authorList>
            <person name="Morgan W.R."/>
            <person name="Tartar A."/>
        </authorList>
    </citation>
    <scope>NUCLEOTIDE SEQUENCE</scope>
    <source>
        <strain evidence="2">ARSEF 373</strain>
    </source>
</reference>
<evidence type="ECO:0000313" key="2">
    <source>
        <dbReference type="EMBL" id="DAZ97092.1"/>
    </source>
</evidence>
<name>A0AAV2YV61_9STRA</name>